<dbReference type="Pfam" id="PF06025">
    <property type="entry name" value="DUF913"/>
    <property type="match status" value="1"/>
</dbReference>
<name>A0A9W7XE94_9FUNG</name>
<keyword evidence="14" id="KW-0012">Acyltransferase</keyword>
<dbReference type="GO" id="GO:0061630">
    <property type="term" value="F:ubiquitin protein ligase activity"/>
    <property type="evidence" value="ECO:0007669"/>
    <property type="project" value="UniProtKB-EC"/>
</dbReference>
<feature type="compositionally biased region" description="Polar residues" evidence="12">
    <location>
        <begin position="1326"/>
        <end position="1337"/>
    </location>
</feature>
<feature type="compositionally biased region" description="Basic and acidic residues" evidence="12">
    <location>
        <begin position="2646"/>
        <end position="2663"/>
    </location>
</feature>
<dbReference type="Proteomes" id="UP001145021">
    <property type="component" value="Unassembled WGS sequence"/>
</dbReference>
<dbReference type="Gene3D" id="3.30.2410.10">
    <property type="entry name" value="Hect, E3 ligase catalytic domain"/>
    <property type="match status" value="1"/>
</dbReference>
<feature type="compositionally biased region" description="Polar residues" evidence="12">
    <location>
        <begin position="2954"/>
        <end position="2965"/>
    </location>
</feature>
<dbReference type="SUPFAM" id="SSF56204">
    <property type="entry name" value="Hect, E3 ligase catalytic domain"/>
    <property type="match status" value="1"/>
</dbReference>
<feature type="compositionally biased region" description="Basic and acidic residues" evidence="12">
    <location>
        <begin position="996"/>
        <end position="1006"/>
    </location>
</feature>
<comment type="subcellular location">
    <subcellularLocation>
        <location evidence="2">Nucleus</location>
    </subcellularLocation>
</comment>
<comment type="caution">
    <text evidence="14">The sequence shown here is derived from an EMBL/GenBank/DDBJ whole genome shotgun (WGS) entry which is preliminary data.</text>
</comment>
<feature type="compositionally biased region" description="Low complexity" evidence="12">
    <location>
        <begin position="1432"/>
        <end position="1471"/>
    </location>
</feature>
<dbReference type="InterPro" id="IPR016024">
    <property type="entry name" value="ARM-type_fold"/>
</dbReference>
<feature type="region of interest" description="Disordered" evidence="12">
    <location>
        <begin position="1653"/>
        <end position="1681"/>
    </location>
</feature>
<dbReference type="SMART" id="SM00119">
    <property type="entry name" value="HECTc"/>
    <property type="match status" value="1"/>
</dbReference>
<feature type="region of interest" description="Disordered" evidence="12">
    <location>
        <begin position="156"/>
        <end position="185"/>
    </location>
</feature>
<evidence type="ECO:0000256" key="12">
    <source>
        <dbReference type="SAM" id="MobiDB-lite"/>
    </source>
</evidence>
<feature type="compositionally biased region" description="Polar residues" evidence="12">
    <location>
        <begin position="3334"/>
        <end position="3349"/>
    </location>
</feature>
<dbReference type="InterPro" id="IPR050409">
    <property type="entry name" value="E3_ubiq-protein_ligase"/>
</dbReference>
<feature type="region of interest" description="Disordered" evidence="12">
    <location>
        <begin position="3731"/>
        <end position="3772"/>
    </location>
</feature>
<evidence type="ECO:0000256" key="8">
    <source>
        <dbReference type="ARBA" id="ARBA00022816"/>
    </source>
</evidence>
<feature type="region of interest" description="Disordered" evidence="12">
    <location>
        <begin position="3334"/>
        <end position="3364"/>
    </location>
</feature>
<feature type="region of interest" description="Disordered" evidence="12">
    <location>
        <begin position="2514"/>
        <end position="2674"/>
    </location>
</feature>
<evidence type="ECO:0000256" key="9">
    <source>
        <dbReference type="ARBA" id="ARBA00023242"/>
    </source>
</evidence>
<keyword evidence="5" id="KW-0813">Transport</keyword>
<feature type="compositionally biased region" description="Polar residues" evidence="12">
    <location>
        <begin position="1750"/>
        <end position="1771"/>
    </location>
</feature>
<feature type="region of interest" description="Disordered" evidence="12">
    <location>
        <begin position="2451"/>
        <end position="2497"/>
    </location>
</feature>
<dbReference type="Pfam" id="PF06012">
    <property type="entry name" value="DUF908"/>
    <property type="match status" value="1"/>
</dbReference>
<dbReference type="CDD" id="cd00078">
    <property type="entry name" value="HECTc"/>
    <property type="match status" value="1"/>
</dbReference>
<evidence type="ECO:0000256" key="7">
    <source>
        <dbReference type="ARBA" id="ARBA00022786"/>
    </source>
</evidence>
<feature type="compositionally biased region" description="Acidic residues" evidence="12">
    <location>
        <begin position="2543"/>
        <end position="2577"/>
    </location>
</feature>
<keyword evidence="6 14" id="KW-0808">Transferase</keyword>
<dbReference type="FunFam" id="3.90.1750.10:FF:000026">
    <property type="entry name" value="E3 ubiquitin-protein ligase HACE1"/>
    <property type="match status" value="1"/>
</dbReference>
<feature type="region of interest" description="Disordered" evidence="12">
    <location>
        <begin position="2708"/>
        <end position="2757"/>
    </location>
</feature>
<feature type="compositionally biased region" description="Basic and acidic residues" evidence="12">
    <location>
        <begin position="3822"/>
        <end position="3836"/>
    </location>
</feature>
<feature type="compositionally biased region" description="Polar residues" evidence="12">
    <location>
        <begin position="3759"/>
        <end position="3772"/>
    </location>
</feature>
<evidence type="ECO:0000313" key="14">
    <source>
        <dbReference type="EMBL" id="KAJ1642641.1"/>
    </source>
</evidence>
<feature type="non-terminal residue" evidence="14">
    <location>
        <position position="1"/>
    </location>
</feature>
<feature type="region of interest" description="Disordered" evidence="12">
    <location>
        <begin position="4020"/>
        <end position="4042"/>
    </location>
</feature>
<dbReference type="Pfam" id="PF14377">
    <property type="entry name" value="UBM"/>
    <property type="match status" value="2"/>
</dbReference>
<feature type="compositionally biased region" description="Low complexity" evidence="12">
    <location>
        <begin position="3846"/>
        <end position="3855"/>
    </location>
</feature>
<evidence type="ECO:0000256" key="11">
    <source>
        <dbReference type="PROSITE-ProRule" id="PRU00104"/>
    </source>
</evidence>
<dbReference type="GO" id="GO:0051028">
    <property type="term" value="P:mRNA transport"/>
    <property type="evidence" value="ECO:0007669"/>
    <property type="project" value="UniProtKB-KW"/>
</dbReference>
<feature type="active site" description="Glycyl thioester intermediate" evidence="11">
    <location>
        <position position="4370"/>
    </location>
</feature>
<feature type="compositionally biased region" description="Polar residues" evidence="12">
    <location>
        <begin position="1378"/>
        <end position="1389"/>
    </location>
</feature>
<feature type="region of interest" description="Disordered" evidence="12">
    <location>
        <begin position="996"/>
        <end position="1035"/>
    </location>
</feature>
<feature type="compositionally biased region" description="Polar residues" evidence="12">
    <location>
        <begin position="1361"/>
        <end position="1370"/>
    </location>
</feature>
<proteinExistence type="inferred from homology"/>
<evidence type="ECO:0000256" key="1">
    <source>
        <dbReference type="ARBA" id="ARBA00000885"/>
    </source>
</evidence>
<dbReference type="GO" id="GO:0005737">
    <property type="term" value="C:cytoplasm"/>
    <property type="evidence" value="ECO:0007669"/>
    <property type="project" value="TreeGrafter"/>
</dbReference>
<organism evidence="14 15">
    <name type="scientific">Coemansia asiatica</name>
    <dbReference type="NCBI Taxonomy" id="1052880"/>
    <lineage>
        <taxon>Eukaryota</taxon>
        <taxon>Fungi</taxon>
        <taxon>Fungi incertae sedis</taxon>
        <taxon>Zoopagomycota</taxon>
        <taxon>Kickxellomycotina</taxon>
        <taxon>Kickxellomycetes</taxon>
        <taxon>Kickxellales</taxon>
        <taxon>Kickxellaceae</taxon>
        <taxon>Coemansia</taxon>
    </lineage>
</organism>
<dbReference type="InterPro" id="IPR010314">
    <property type="entry name" value="E3_Ub_ligase_DUF913"/>
</dbReference>
<keyword evidence="9" id="KW-0539">Nucleus</keyword>
<dbReference type="FunFam" id="3.30.2160.10:FF:000001">
    <property type="entry name" value="E3 ubiquitin-protein ligase NEDD4-like"/>
    <property type="match status" value="1"/>
</dbReference>
<feature type="compositionally biased region" description="Low complexity" evidence="12">
    <location>
        <begin position="3738"/>
        <end position="3758"/>
    </location>
</feature>
<feature type="region of interest" description="Disordered" evidence="12">
    <location>
        <begin position="1739"/>
        <end position="1782"/>
    </location>
</feature>
<evidence type="ECO:0000256" key="6">
    <source>
        <dbReference type="ARBA" id="ARBA00022679"/>
    </source>
</evidence>
<feature type="compositionally biased region" description="Basic and acidic residues" evidence="12">
    <location>
        <begin position="1411"/>
        <end position="1425"/>
    </location>
</feature>
<feature type="region of interest" description="Disordered" evidence="12">
    <location>
        <begin position="3216"/>
        <end position="3236"/>
    </location>
</feature>
<evidence type="ECO:0000313" key="15">
    <source>
        <dbReference type="Proteomes" id="UP001145021"/>
    </source>
</evidence>
<keyword evidence="15" id="KW-1185">Reference proteome</keyword>
<dbReference type="SUPFAM" id="SSF48371">
    <property type="entry name" value="ARM repeat"/>
    <property type="match status" value="1"/>
</dbReference>
<dbReference type="EMBL" id="JANBOH010000363">
    <property type="protein sequence ID" value="KAJ1642641.1"/>
    <property type="molecule type" value="Genomic_DNA"/>
</dbReference>
<dbReference type="Pfam" id="PF00632">
    <property type="entry name" value="HECT"/>
    <property type="match status" value="1"/>
</dbReference>
<feature type="compositionally biased region" description="Acidic residues" evidence="12">
    <location>
        <begin position="2664"/>
        <end position="2674"/>
    </location>
</feature>
<gene>
    <name evidence="14" type="primary">TOM1</name>
    <name evidence="14" type="ORF">LPJ64_005530</name>
</gene>
<evidence type="ECO:0000256" key="2">
    <source>
        <dbReference type="ARBA" id="ARBA00004123"/>
    </source>
</evidence>
<feature type="compositionally biased region" description="Acidic residues" evidence="12">
    <location>
        <begin position="2585"/>
        <end position="2605"/>
    </location>
</feature>
<feature type="region of interest" description="Disordered" evidence="12">
    <location>
        <begin position="3822"/>
        <end position="3855"/>
    </location>
</feature>
<feature type="compositionally biased region" description="Basic and acidic residues" evidence="12">
    <location>
        <begin position="1017"/>
        <end position="1029"/>
    </location>
</feature>
<sequence>PQEIQSLREQLETTAEDNIPEVLKPYQEWAFVRGDMYHWITVLNRFDDIMADICEKYNLSTFQQTDFDSNTQRLLVAMLNFSRLLMENCINRNLYNSVERLDCLLNTSDPEVLECNLRLLLRAAQRWSYQRDLKTSLTTMSGRLMTITESWHLQMDGTPGATGSETETATETAAAPAAAAEKPSEIGSVASHTNEFRVLVKGDIDDRLQKSASVILFSFFRTSEDARKLEEDANSAVEPVSSSTAGAATSAYVSASTPAGSMRRAHSKKATCHFKEGLVVINVSLESLISDKSASIHEQMRHAFDTLVSRYNVPAVHHYELRHRIQVAATFVANDTDLRFALLRSRIYAAAILSQLMSELEFKNNFLSREPNFTTNIISALQPEAHAPLSVQTAVLLALEALLKQRSEVSGAYVALNASANHGVLMFILRKAFSVSGDQPAYPFEFMSALYAFLSAMATNLNGGQLLVSAGVIPIFVSALKQTQTKQQRGVGRIAKLLDGLINSTTSAFPAFCSANGISALAKRIHEEISAAVSISDANPEAANDLSSPIKPPSPEEITRQLYRRREILPAEQIYLLKELFKLLSHLLQQPTYHDRLRNLVETNLPSTLRTVIMHPAAFGSSIYGSAISISAMLVHNEPTSLPIIQEARLPDTMLSCLEKHLPYSGDVIMNVPAALGAFCLNDVGMEQFRKSKIISKILGVFSDPDFVRVLQEGDVPGSFGAALDEFMRHFPVVKDQIIEDIIEMLQQVVDMGAEDSSLKRLGPGNTFLLCTAYEADIKTHLDDFYGMMLESATTFLEGFLEQRTHSKLFLDKGGWVLVVKAMRSPLLSFDFVKSRTFKSLHGLSSTLLDTSQEKVYQALFGELKTCLALPQIISYSAPSNDQITESESDPDPNFNGSSDGVSAFLALSNPNSLTPEQFRDVHVKLHNTISTSGIVALIANLIGGASGGALSRSIKDINEVMSPDEFVEVVKSVCSLYCTSVKRAVAVEHVVSKLPEETEDKKPGEKSGQAMAAQKSQDKGKGPDRASLEHAPAQAMDVDQTPAAAVVEPFIRANYTSLFDVVVALTIQSGDLIESFSNSLGLGTRPSRGAGSQTQLGASMAAVLVDFSFSLLDICKHADHSALGAHLVDQVMVIFMKTMVFARHRIYLKLRIFKQFVERGGLERYCQLIKDIWDWAAAVPEPDSDSSSSASSDTKAKAANPDTALRTVLDNALESALSILSFILDGEPVTEASEYASMYQDHELRLCWFRASDMIVEMRLQALPLLQHIWNSRLLFTGNSNLMQAYISCLGPVINARLETRSASSSLGLRTHFSALASNRRGSHSGANRPSGSQTPIPLLARSLGAAGRSSPLSHAPALPQSSDNSLSAESALGEQASGTSQGVNQQGDDGRQAEETTSARQQQYSGQEHGSDTDDSASDRERDDAEDQGSASDADANADDSMSVDSADVSVASANASSNQDDLDNASSAEIGIEPFNNQSWREKREEEDKNRREKLQSLREQMKDSITPRAIAVVDEFKDKAVIHAKNALELVLQKSESLSVTHMLMNAFTPLLDSVQPLQDSSCDIDERLSAHAYLWAVLLSTPHTLEEMYRHIGSIGSHILCALDVARQREDRSPQWLTALLLVTELLLQRDIRPSKCKLESKEEFQHAAKRNLRKLPPSTAPVDASMAPSRPVGTSGADVVRQMFSQALMQQLRPRSTFLEPLLFGHDEEDEDENGHENEADADVDIDIDASADASAHARADAGTDSNAQPASTAQDPENQAGSQPSASAEALDSASASASTAATPAIIDPIFSDAQRSELQRLTVKFFEDPIPVFSAPVFNALMRLVVILTRDPQFALEFLDSGSLSNVVRVVRTMPVGEIPSIASTAKEKTPLGFVNALMTVGKEKRQELRQVRSLIMHVLRHVIENRPILQLVMENLIRSWFESPQFSSADVNSYIRGTLAYALRDPDLYNEVTADRSYLSSYNEDMRISWMALTWRSSKLIDEEEVDRYEASSDDDKDFVEYLAQKKREPGFAPYEMDPESERLACRVAEFLCEEILSLRPALATSSSSTTALHGHLATPAKPRVQQGSAAGSSAAASISSEDNPDTIAYRIFLMQCLSEMIASFPFTLRAIFVPRNSSYTAIQPGLLSPRKERVKDKGKSVALGQDDTNASSAVQSGLPQKIDMRVRSPLISHLVHDLVVREAVTDYRVRRMKNRPKDVDGTELEQVLAIARHQIALKQGQLSQLVTFWATALLSTACVRHQQGWTTTRSRGKFDGDNQIQTLAPESLVGNYEQSVFAARQLVLDHIARAFRECLNATSAGVGISGSDVIYARLGSLAQLVHKLVIARPITYGRRGDINSSNSADSERESSSALRQIILERGVLDLLVASSSRVNLNHPASREILTLFLRPIELLSKAAVKISREAMLKTWEESGQDKMPSMILGQQQQQQNQHRGLGATDMWDDEVAPDDAEDDDVPPDLYENSALGLYQNQRTAAGRGGNEEYDEGDIMDDIYDEEVFDEGNSSASDIDTEEEDELAEEMLLATSGNANGDDIDDAQDGVDDEERGLAMDLEEEDDNDTDSDSDSSEGSGLDSDSDMDSSSAEEIELTVEEAENLLQAEEDRMMEEDEAAADFYGSDLDGEVVSSGEDDDDDSHNEYDGHSRRAHERGSGDDHDDDGWETELSDAGMDTLAIIGQHVRRLGERGPGELEAGMVISAGGAGHTNDRNRAHDRDEDNFNHDHDEEDEDDDGQDDSSDSGSTDDDIDFVDDFPATLDITMESIDNRGRPADIFGDDRPALFLDALAGRLSGDANGRLAGVRELRINQIVNVRDNGRQTGALNGMGGRGSGMGIDLQRAQVFGRNGGVLGGVGGANSNNMAHPLLDRTEPTTGLQARADRVNRGSTAISVNPALEDVFGLGQLLVSSLSAALSHGRRPVHTHHLIPGPAAPPAPVTHSSKSRTVHSDGSVSDALSDTGSQASEELAKLLRLSTAAAAIDAYMPMSTVDRWQEEARMLFGSQASICTPWIANRLLNRLVPETICQSLLRQRYNVELMRRQAEADRQRMEREDAERREREEAAKAAEEERLRQADAAMVLDNAESGHGEPGSGSDSSNDNPKSDSSDRESDGSRDNINSADGNTNTNTNANASANSIDDSVGDGNDEAVVQQTEEPEPERQSTPEPVFVTINGERMDISDTGIDLEFLDALPNDLRMEVIQGRREELRLERQAAGASDNQSGSAGGEAVNAGDAAAQGISQEFLDALPPDIREELLEEERLQRQILAHQEMIRQRFGGQSSADTNAGAALRTAASAENVSPVTAAVQERLSLGVPSGSANMRLFQNRPTSHTAAAVASGSNGESGADEDQDRIRDKRRKKIASRDIAVQLLSRSEMAALARFMFLPNHAVSSSLIAKTMQYLCENGRTRSQLIHLMLSILDSNATSLSDVEAIIRQTILHGSGSGTASDHPPALGASESSGSAAAAAPASSFDSGATVLLGAPAVAQFTSTLVQQQNTDFSFQLSDLQSDLPAYVPAQRSLDMLHTLAVHNTRAAMHFLVEHQQLKALHSGKQQQQGSEDDANHFPVVHLLRLLEKPLYYSHGNAITELLMQLLSTITKPLSGMVRRSKQQQGDSASSTAAPAASSASLAASSSSAPSSSAAGGSSAFQLPSIPAHALRAIVNVLAAGECTSRTFQHTLSLIQNLSCINGVLTVITNELVKRATELSGFVCKEISMLLSVLETLPTPKTDQQRQAQMRQGQGQGQSGSSDSRTSTPLNAAEDNGTTASIEVSAEVLDKVRDITLSKFSPARSHQARLLRLLMAIDYISTTVAKRLEERQQQKQKDKKPSDGQEPMDVDSKSPTAAASADDAVPAELLHLRSLALGHDAQFLPLWEAASSCLQYTSTSPELVHVATVLLPLIESFMVIFKPIVGEKNGRGPVDPASSALHTSNSFQSLQLVTPTAPAASTSTMSLAAGESYFQNFTEKHKKILNTLVRNNPGLLSGSFSLLVFNPHVLDFDNKRSYFYQRLHDDSSTNAASGSGANAARRPGTRPLGSSLNLHVHRENVFEDSFHQFVGKSGEEIKRGRINVRFHQEEGVDAGGVSREWFQALARQMFNPDYALFKPSAAGRVTYQPNPQSFANPEHLQYFKFVGRIIGKAIVDQRVLDAYFTRSFYKHILGRKVDYRDMEAIDPSYYKSLEWILENDITDVFDETFSIEVDNFGQRRIIDLIPNGQEIAVTEENKADYVRLVTEQRLYRAIKDQIRAFLDGFHDLIPKDLIQIFNEQELELLISGMPDIDVDDWRNNTEYHGGYSSSSAPVQWFWRAVRSFDQEERAKLLQFVTGTSKVPLEGFAHLQGNQGVQKFQIHKAFGSTTRLPTAHTCFNQLDLPVYDNFETLKSNLLLAISECSTGFGFV</sequence>
<accession>A0A9W7XE94</accession>
<protein>
    <recommendedName>
        <fullName evidence="4">HECT-type E3 ubiquitin transferase</fullName>
        <ecNumber evidence="4">2.3.2.26</ecNumber>
    </recommendedName>
</protein>
<dbReference type="Gene3D" id="3.90.1750.10">
    <property type="entry name" value="Hect, E3 ligase catalytic domains"/>
    <property type="match status" value="1"/>
</dbReference>
<dbReference type="EC" id="2.3.2.26" evidence="4"/>
<feature type="compositionally biased region" description="Basic and acidic residues" evidence="12">
    <location>
        <begin position="1483"/>
        <end position="1497"/>
    </location>
</feature>
<feature type="compositionally biased region" description="Acidic residues" evidence="12">
    <location>
        <begin position="2452"/>
        <end position="2468"/>
    </location>
</feature>
<feature type="compositionally biased region" description="Basic and acidic residues" evidence="12">
    <location>
        <begin position="2714"/>
        <end position="2732"/>
    </location>
</feature>
<dbReference type="FunFam" id="3.90.1750.10:FF:000003">
    <property type="entry name" value="E3 ubiquitin-protein ligase UPL1"/>
    <property type="match status" value="1"/>
</dbReference>
<dbReference type="InterPro" id="IPR000569">
    <property type="entry name" value="HECT_dom"/>
</dbReference>
<feature type="region of interest" description="Disordered" evidence="12">
    <location>
        <begin position="2063"/>
        <end position="2090"/>
    </location>
</feature>
<dbReference type="Gene3D" id="3.30.2160.10">
    <property type="entry name" value="Hect, E3 ligase catalytic domain"/>
    <property type="match status" value="1"/>
</dbReference>
<dbReference type="PANTHER" id="PTHR11254">
    <property type="entry name" value="HECT DOMAIN UBIQUITIN-PROTEIN LIGASE"/>
    <property type="match status" value="1"/>
</dbReference>
<feature type="compositionally biased region" description="Low complexity" evidence="12">
    <location>
        <begin position="4023"/>
        <end position="4035"/>
    </location>
</feature>
<feature type="domain" description="HECT" evidence="13">
    <location>
        <begin position="4066"/>
        <end position="4403"/>
    </location>
</feature>
<feature type="region of interest" description="Disordered" evidence="12">
    <location>
        <begin position="1319"/>
        <end position="1497"/>
    </location>
</feature>
<feature type="region of interest" description="Disordered" evidence="12">
    <location>
        <begin position="3089"/>
        <end position="3173"/>
    </location>
</feature>
<feature type="compositionally biased region" description="Acidic residues" evidence="12">
    <location>
        <begin position="2733"/>
        <end position="2757"/>
    </location>
</feature>
<comment type="catalytic activity">
    <reaction evidence="1">
        <text>S-ubiquitinyl-[E2 ubiquitin-conjugating enzyme]-L-cysteine + [acceptor protein]-L-lysine = [E2 ubiquitin-conjugating enzyme]-L-cysteine + N(6)-ubiquitinyl-[acceptor protein]-L-lysine.</text>
        <dbReference type="EC" id="2.3.2.26"/>
    </reaction>
</comment>
<evidence type="ECO:0000259" key="13">
    <source>
        <dbReference type="PROSITE" id="PS50237"/>
    </source>
</evidence>
<evidence type="ECO:0000256" key="10">
    <source>
        <dbReference type="ARBA" id="ARBA00034494"/>
    </source>
</evidence>
<dbReference type="FunFam" id="3.30.2410.10:FF:000004">
    <property type="entry name" value="E3 ubiquitin-protein ligase HUWE1, variant"/>
    <property type="match status" value="1"/>
</dbReference>
<dbReference type="InterPro" id="IPR035983">
    <property type="entry name" value="Hect_E3_ubiquitin_ligase"/>
</dbReference>
<evidence type="ECO:0000256" key="4">
    <source>
        <dbReference type="ARBA" id="ARBA00012485"/>
    </source>
</evidence>
<dbReference type="PANTHER" id="PTHR11254:SF67">
    <property type="entry name" value="E3 UBIQUITIN-PROTEIN LIGASE HUWE1"/>
    <property type="match status" value="1"/>
</dbReference>
<feature type="compositionally biased region" description="Low complexity" evidence="12">
    <location>
        <begin position="2077"/>
        <end position="2090"/>
    </location>
</feature>
<dbReference type="GO" id="GO:0000209">
    <property type="term" value="P:protein polyubiquitination"/>
    <property type="evidence" value="ECO:0007669"/>
    <property type="project" value="TreeGrafter"/>
</dbReference>
<feature type="compositionally biased region" description="Low complexity" evidence="12">
    <location>
        <begin position="157"/>
        <end position="181"/>
    </location>
</feature>
<keyword evidence="7 11" id="KW-0833">Ubl conjugation pathway</keyword>
<feature type="compositionally biased region" description="Acidic residues" evidence="12">
    <location>
        <begin position="2520"/>
        <end position="2530"/>
    </location>
</feature>
<evidence type="ECO:0000256" key="3">
    <source>
        <dbReference type="ARBA" id="ARBA00004906"/>
    </source>
</evidence>
<reference evidence="14" key="1">
    <citation type="submission" date="2022-07" db="EMBL/GenBank/DDBJ databases">
        <title>Phylogenomic reconstructions and comparative analyses of Kickxellomycotina fungi.</title>
        <authorList>
            <person name="Reynolds N.K."/>
            <person name="Stajich J.E."/>
            <person name="Barry K."/>
            <person name="Grigoriev I.V."/>
            <person name="Crous P."/>
            <person name="Smith M.E."/>
        </authorList>
    </citation>
    <scope>NUCLEOTIDE SEQUENCE</scope>
    <source>
        <strain evidence="14">NBRC 105413</strain>
    </source>
</reference>
<dbReference type="InterPro" id="IPR010309">
    <property type="entry name" value="E3_Ub_ligase_DUF908"/>
</dbReference>
<comment type="pathway">
    <text evidence="3">Protein modification; protein ubiquitination.</text>
</comment>
<evidence type="ECO:0000256" key="5">
    <source>
        <dbReference type="ARBA" id="ARBA00022448"/>
    </source>
</evidence>
<feature type="region of interest" description="Disordered" evidence="12">
    <location>
        <begin position="2927"/>
        <end position="2965"/>
    </location>
</feature>
<feature type="compositionally biased region" description="Low complexity" evidence="12">
    <location>
        <begin position="3124"/>
        <end position="3145"/>
    </location>
</feature>
<feature type="compositionally biased region" description="Basic and acidic residues" evidence="12">
    <location>
        <begin position="3107"/>
        <end position="3120"/>
    </location>
</feature>
<dbReference type="GO" id="GO:0005634">
    <property type="term" value="C:nucleus"/>
    <property type="evidence" value="ECO:0007669"/>
    <property type="project" value="UniProtKB-SubCell"/>
</dbReference>
<feature type="compositionally biased region" description="Polar residues" evidence="12">
    <location>
        <begin position="1397"/>
        <end position="1410"/>
    </location>
</feature>
<dbReference type="GO" id="GO:0006511">
    <property type="term" value="P:ubiquitin-dependent protein catabolic process"/>
    <property type="evidence" value="ECO:0007669"/>
    <property type="project" value="TreeGrafter"/>
</dbReference>
<dbReference type="PROSITE" id="PS50237">
    <property type="entry name" value="HECT"/>
    <property type="match status" value="1"/>
</dbReference>
<comment type="similarity">
    <text evidence="10">Belongs to the UPL family. TOM1/PTR1 subfamily.</text>
</comment>
<keyword evidence="8" id="KW-0509">mRNA transport</keyword>
<dbReference type="InterPro" id="IPR025527">
    <property type="entry name" value="HUWE1/Rev1_UBM"/>
</dbReference>
<feature type="region of interest" description="Disordered" evidence="12">
    <location>
        <begin position="3047"/>
        <end position="3076"/>
    </location>
</feature>
<feature type="compositionally biased region" description="Low complexity" evidence="12">
    <location>
        <begin position="1772"/>
        <end position="1782"/>
    </location>
</feature>